<keyword evidence="10 11" id="KW-0119">Carbohydrate metabolism</keyword>
<feature type="binding site" evidence="10 14">
    <location>
        <position position="69"/>
    </location>
    <ligand>
        <name>substrate</name>
    </ligand>
</feature>
<dbReference type="HAMAP" id="MF_02227">
    <property type="entry name" value="RPE"/>
    <property type="match status" value="1"/>
</dbReference>
<feature type="binding site" evidence="10 13">
    <location>
        <position position="178"/>
    </location>
    <ligand>
        <name>a divalent metal cation</name>
        <dbReference type="ChEBI" id="CHEBI:60240"/>
    </ligand>
</feature>
<keyword evidence="9 10" id="KW-0413">Isomerase</keyword>
<reference evidence="15 16" key="1">
    <citation type="journal article" date="2020" name="Biotechnol. Biofuels">
        <title>New insights from the biogas microbiome by comprehensive genome-resolved metagenomics of nearly 1600 species originating from multiple anaerobic digesters.</title>
        <authorList>
            <person name="Campanaro S."/>
            <person name="Treu L."/>
            <person name="Rodriguez-R L.M."/>
            <person name="Kovalovszki A."/>
            <person name="Ziels R.M."/>
            <person name="Maus I."/>
            <person name="Zhu X."/>
            <person name="Kougias P.G."/>
            <person name="Basile A."/>
            <person name="Luo G."/>
            <person name="Schluter A."/>
            <person name="Konstantinidis K.T."/>
            <person name="Angelidaki I."/>
        </authorList>
    </citation>
    <scope>NUCLEOTIDE SEQUENCE [LARGE SCALE GENOMIC DNA]</scope>
    <source>
        <strain evidence="15">AS27yjCOA_65</strain>
    </source>
</reference>
<feature type="active site" description="Proton donor" evidence="10 12">
    <location>
        <position position="178"/>
    </location>
</feature>
<evidence type="ECO:0000256" key="11">
    <source>
        <dbReference type="PIRNR" id="PIRNR001461"/>
    </source>
</evidence>
<gene>
    <name evidence="10 15" type="primary">rpe</name>
    <name evidence="15" type="ORF">GYA55_04880</name>
</gene>
<dbReference type="NCBIfam" id="TIGR01163">
    <property type="entry name" value="rpe"/>
    <property type="match status" value="1"/>
</dbReference>
<comment type="cofactor">
    <cofactor evidence="4">
        <name>Zn(2+)</name>
        <dbReference type="ChEBI" id="CHEBI:29105"/>
    </cofactor>
</comment>
<evidence type="ECO:0000256" key="12">
    <source>
        <dbReference type="PIRSR" id="PIRSR001461-1"/>
    </source>
</evidence>
<evidence type="ECO:0000256" key="1">
    <source>
        <dbReference type="ARBA" id="ARBA00001782"/>
    </source>
</evidence>
<sequence>MITRKILVAPSVLGADLSKLAEEIKSVEQSGADWIHVDVMDGRFVPPISFGEIMVQHLRRITHLPLDTHLMIVEAEKHLEDFKKAGSDIITIHVEASSDVRNTLRAIRANGMKSGLSLKPSTPIQSIFPFLDECDLVLVMSVEPGWGGQKFNQDAPNRIQALRNEIDKLKLKTLIQVDGGLTNETSPLCIKAGVDCIVSGTFIFCHFDKGTAIASLKGN</sequence>
<dbReference type="InterPro" id="IPR013785">
    <property type="entry name" value="Aldolase_TIM"/>
</dbReference>
<keyword evidence="13" id="KW-0464">Manganese</keyword>
<evidence type="ECO:0000256" key="5">
    <source>
        <dbReference type="ARBA" id="ARBA00001954"/>
    </source>
</evidence>
<evidence type="ECO:0000256" key="10">
    <source>
        <dbReference type="HAMAP-Rule" id="MF_02227"/>
    </source>
</evidence>
<protein>
    <recommendedName>
        <fullName evidence="7 10">Ribulose-phosphate 3-epimerase</fullName>
        <ecNumber evidence="7 10">5.1.3.1</ecNumber>
    </recommendedName>
</protein>
<evidence type="ECO:0000256" key="9">
    <source>
        <dbReference type="ARBA" id="ARBA00023235"/>
    </source>
</evidence>
<dbReference type="GO" id="GO:0006098">
    <property type="term" value="P:pentose-phosphate shunt"/>
    <property type="evidence" value="ECO:0007669"/>
    <property type="project" value="UniProtKB-UniRule"/>
</dbReference>
<evidence type="ECO:0000313" key="15">
    <source>
        <dbReference type="EMBL" id="NMC62484.1"/>
    </source>
</evidence>
<comment type="pathway">
    <text evidence="10">Carbohydrate degradation.</text>
</comment>
<evidence type="ECO:0000256" key="14">
    <source>
        <dbReference type="PIRSR" id="PIRSR001461-3"/>
    </source>
</evidence>
<comment type="catalytic activity">
    <reaction evidence="1 10 11">
        <text>D-ribulose 5-phosphate = D-xylulose 5-phosphate</text>
        <dbReference type="Rhea" id="RHEA:13677"/>
        <dbReference type="ChEBI" id="CHEBI:57737"/>
        <dbReference type="ChEBI" id="CHEBI:58121"/>
        <dbReference type="EC" id="5.1.3.1"/>
    </reaction>
</comment>
<evidence type="ECO:0000256" key="6">
    <source>
        <dbReference type="ARBA" id="ARBA00009541"/>
    </source>
</evidence>
<comment type="cofactor">
    <cofactor evidence="3">
        <name>Co(2+)</name>
        <dbReference type="ChEBI" id="CHEBI:48828"/>
    </cofactor>
</comment>
<comment type="caution">
    <text evidence="10">Lacks conserved residue(s) required for the propagation of feature annotation.</text>
</comment>
<dbReference type="GO" id="GO:0019323">
    <property type="term" value="P:pentose catabolic process"/>
    <property type="evidence" value="ECO:0007669"/>
    <property type="project" value="UniProtKB-UniRule"/>
</dbReference>
<dbReference type="EMBL" id="JAAZON010000205">
    <property type="protein sequence ID" value="NMC62484.1"/>
    <property type="molecule type" value="Genomic_DNA"/>
</dbReference>
<dbReference type="EC" id="5.1.3.1" evidence="7 10"/>
<feature type="binding site" evidence="10 14">
    <location>
        <position position="11"/>
    </location>
    <ligand>
        <name>substrate</name>
    </ligand>
</feature>
<proteinExistence type="inferred from homology"/>
<dbReference type="GO" id="GO:0046872">
    <property type="term" value="F:metal ion binding"/>
    <property type="evidence" value="ECO:0007669"/>
    <property type="project" value="UniProtKB-UniRule"/>
</dbReference>
<keyword evidence="13" id="KW-0170">Cobalt</keyword>
<dbReference type="AlphaFoldDB" id="A0A7X9FRI6"/>
<evidence type="ECO:0000256" key="13">
    <source>
        <dbReference type="PIRSR" id="PIRSR001461-2"/>
    </source>
</evidence>
<feature type="binding site" evidence="14">
    <location>
        <begin position="145"/>
        <end position="148"/>
    </location>
    <ligand>
        <name>substrate</name>
    </ligand>
</feature>
<comment type="cofactor">
    <cofactor evidence="10 13">
        <name>a divalent metal cation</name>
        <dbReference type="ChEBI" id="CHEBI:60240"/>
    </cofactor>
    <text evidence="10 13">Binds 1 divalent metal cation per subunit.</text>
</comment>
<feature type="binding site" evidence="14">
    <location>
        <begin position="200"/>
        <end position="201"/>
    </location>
    <ligand>
        <name>substrate</name>
    </ligand>
</feature>
<dbReference type="InterPro" id="IPR000056">
    <property type="entry name" value="Ribul_P_3_epim-like"/>
</dbReference>
<feature type="binding site" evidence="10 13">
    <location>
        <position position="38"/>
    </location>
    <ligand>
        <name>a divalent metal cation</name>
        <dbReference type="ChEBI" id="CHEBI:60240"/>
    </ligand>
</feature>
<evidence type="ECO:0000256" key="8">
    <source>
        <dbReference type="ARBA" id="ARBA00022723"/>
    </source>
</evidence>
<dbReference type="GO" id="GO:0005737">
    <property type="term" value="C:cytoplasm"/>
    <property type="evidence" value="ECO:0007669"/>
    <property type="project" value="UniProtKB-ARBA"/>
</dbReference>
<dbReference type="SUPFAM" id="SSF51366">
    <property type="entry name" value="Ribulose-phoshate binding barrel"/>
    <property type="match status" value="1"/>
</dbReference>
<keyword evidence="8 10" id="KW-0479">Metal-binding</keyword>
<feature type="binding site" evidence="10">
    <location>
        <begin position="178"/>
        <end position="180"/>
    </location>
    <ligand>
        <name>substrate</name>
    </ligand>
</feature>
<dbReference type="Proteomes" id="UP000524246">
    <property type="component" value="Unassembled WGS sequence"/>
</dbReference>
<comment type="cofactor">
    <cofactor evidence="2">
        <name>Mn(2+)</name>
        <dbReference type="ChEBI" id="CHEBI:29035"/>
    </cofactor>
</comment>
<feature type="active site" description="Proton acceptor" evidence="10 12">
    <location>
        <position position="38"/>
    </location>
</feature>
<evidence type="ECO:0000256" key="3">
    <source>
        <dbReference type="ARBA" id="ARBA00001941"/>
    </source>
</evidence>
<dbReference type="PROSITE" id="PS01086">
    <property type="entry name" value="RIBUL_P_3_EPIMER_2"/>
    <property type="match status" value="1"/>
</dbReference>
<dbReference type="GO" id="GO:0004750">
    <property type="term" value="F:D-ribulose-phosphate 3-epimerase activity"/>
    <property type="evidence" value="ECO:0007669"/>
    <property type="project" value="UniProtKB-UniRule"/>
</dbReference>
<comment type="function">
    <text evidence="10">Catalyzes the reversible epimerization of D-ribulose 5-phosphate to D-xylulose 5-phosphate.</text>
</comment>
<evidence type="ECO:0000256" key="4">
    <source>
        <dbReference type="ARBA" id="ARBA00001947"/>
    </source>
</evidence>
<dbReference type="CDD" id="cd00429">
    <property type="entry name" value="RPE"/>
    <property type="match status" value="1"/>
</dbReference>
<dbReference type="PIRSF" id="PIRSF001461">
    <property type="entry name" value="RPE"/>
    <property type="match status" value="1"/>
</dbReference>
<feature type="binding site" evidence="10 13">
    <location>
        <position position="36"/>
    </location>
    <ligand>
        <name>a divalent metal cation</name>
        <dbReference type="ChEBI" id="CHEBI:60240"/>
    </ligand>
</feature>
<dbReference type="Pfam" id="PF00834">
    <property type="entry name" value="Ribul_P_3_epim"/>
    <property type="match status" value="1"/>
</dbReference>
<accession>A0A7X9FRI6</accession>
<keyword evidence="13" id="KW-0862">Zinc</keyword>
<dbReference type="NCBIfam" id="NF004076">
    <property type="entry name" value="PRK05581.1-4"/>
    <property type="match status" value="1"/>
</dbReference>
<evidence type="ECO:0000313" key="16">
    <source>
        <dbReference type="Proteomes" id="UP000524246"/>
    </source>
</evidence>
<name>A0A7X9FRI6_9DELT</name>
<feature type="binding site" evidence="14">
    <location>
        <position position="180"/>
    </location>
    <ligand>
        <name>substrate</name>
    </ligand>
</feature>
<comment type="cofactor">
    <cofactor evidence="5">
        <name>Fe(2+)</name>
        <dbReference type="ChEBI" id="CHEBI:29033"/>
    </cofactor>
</comment>
<dbReference type="PANTHER" id="PTHR11749">
    <property type="entry name" value="RIBULOSE-5-PHOSPHATE-3-EPIMERASE"/>
    <property type="match status" value="1"/>
</dbReference>
<comment type="similarity">
    <text evidence="6 10 11">Belongs to the ribulose-phosphate 3-epimerase family.</text>
</comment>
<evidence type="ECO:0000256" key="2">
    <source>
        <dbReference type="ARBA" id="ARBA00001936"/>
    </source>
</evidence>
<organism evidence="15 16">
    <name type="scientific">SAR324 cluster bacterium</name>
    <dbReference type="NCBI Taxonomy" id="2024889"/>
    <lineage>
        <taxon>Bacteria</taxon>
        <taxon>Deltaproteobacteria</taxon>
        <taxon>SAR324 cluster</taxon>
    </lineage>
</organism>
<evidence type="ECO:0000256" key="7">
    <source>
        <dbReference type="ARBA" id="ARBA00013188"/>
    </source>
</evidence>
<comment type="caution">
    <text evidence="15">The sequence shown here is derived from an EMBL/GenBank/DDBJ whole genome shotgun (WGS) entry which is preliminary data.</text>
</comment>
<feature type="binding site" evidence="10 13">
    <location>
        <position position="69"/>
    </location>
    <ligand>
        <name>a divalent metal cation</name>
        <dbReference type="ChEBI" id="CHEBI:60240"/>
    </ligand>
</feature>
<dbReference type="FunFam" id="3.20.20.70:FF:000004">
    <property type="entry name" value="Ribulose-phosphate 3-epimerase"/>
    <property type="match status" value="1"/>
</dbReference>
<dbReference type="Gene3D" id="3.20.20.70">
    <property type="entry name" value="Aldolase class I"/>
    <property type="match status" value="1"/>
</dbReference>
<dbReference type="InterPro" id="IPR011060">
    <property type="entry name" value="RibuloseP-bd_barrel"/>
</dbReference>
<dbReference type="InterPro" id="IPR026019">
    <property type="entry name" value="Ribul_P_3_epim"/>
</dbReference>